<evidence type="ECO:0000313" key="3">
    <source>
        <dbReference type="Proteomes" id="UP000470082"/>
    </source>
</evidence>
<comment type="subcellular location">
    <subcellularLocation>
        <location evidence="1">Cell envelope</location>
    </subcellularLocation>
</comment>
<sequence>MLYPAELPGQHKYYNKLFFIFKDRMKKMQERKGYTFDGWYIDPEFTKRLNPGGILPHELTLYDKWSLIEYDITYDLDGGINSENNPKTVNIESGVLPLYPAYKEGMCFTCWTLNGKIVNSIPAQVYEPIQLVAHYHSLYTVKFETRGGGMIEDRKVNEYGYLESFRPPMKIGYEFENWYWDPNCQNKFSFDQVIHKSCILYANWKVVHYKITYDANGGIASRTNPKSYTYFDSLITLKPARKKGYKFIGWFDISGTKQDCIYPYSIGDKNFIAHYEKNK</sequence>
<dbReference type="NCBIfam" id="TIGR02543">
    <property type="entry name" value="List_Bact_rpt"/>
    <property type="match status" value="1"/>
</dbReference>
<dbReference type="Proteomes" id="UP000470082">
    <property type="component" value="Unassembled WGS sequence"/>
</dbReference>
<dbReference type="EMBL" id="VUMM01000024">
    <property type="protein sequence ID" value="MSS02236.1"/>
    <property type="molecule type" value="Genomic_DNA"/>
</dbReference>
<protein>
    <submittedName>
        <fullName evidence="2">InlB B-repeat-containing protein</fullName>
    </submittedName>
</protein>
<proteinExistence type="predicted"/>
<evidence type="ECO:0000313" key="2">
    <source>
        <dbReference type="EMBL" id="MSS02236.1"/>
    </source>
</evidence>
<reference evidence="2 3" key="1">
    <citation type="submission" date="2019-08" db="EMBL/GenBank/DDBJ databases">
        <title>In-depth cultivation of the pig gut microbiome towards novel bacterial diversity and tailored functional studies.</title>
        <authorList>
            <person name="Wylensek D."/>
            <person name="Hitch T.C.A."/>
            <person name="Clavel T."/>
        </authorList>
    </citation>
    <scope>NUCLEOTIDE SEQUENCE [LARGE SCALE GENOMIC DNA]</scope>
    <source>
        <strain evidence="2 3">LKV-178-WT-2G</strain>
    </source>
</reference>
<dbReference type="AlphaFoldDB" id="A0A7X2N4G4"/>
<organism evidence="2 3">
    <name type="scientific">Floccifex porci</name>
    <dbReference type="NCBI Taxonomy" id="2606629"/>
    <lineage>
        <taxon>Bacteria</taxon>
        <taxon>Bacillati</taxon>
        <taxon>Bacillota</taxon>
        <taxon>Erysipelotrichia</taxon>
        <taxon>Erysipelotrichales</taxon>
        <taxon>Erysipelotrichaceae</taxon>
        <taxon>Floccifex</taxon>
    </lineage>
</organism>
<dbReference type="GO" id="GO:0030313">
    <property type="term" value="C:cell envelope"/>
    <property type="evidence" value="ECO:0007669"/>
    <property type="project" value="UniProtKB-SubCell"/>
</dbReference>
<dbReference type="Gene3D" id="2.60.40.4270">
    <property type="entry name" value="Listeria-Bacteroides repeat domain"/>
    <property type="match status" value="3"/>
</dbReference>
<name>A0A7X2N4G4_9FIRM</name>
<dbReference type="InterPro" id="IPR042229">
    <property type="entry name" value="Listeria/Bacterioides_rpt_sf"/>
</dbReference>
<dbReference type="InterPro" id="IPR013378">
    <property type="entry name" value="InlB-like_B-rpt"/>
</dbReference>
<comment type="caution">
    <text evidence="2">The sequence shown here is derived from an EMBL/GenBank/DDBJ whole genome shotgun (WGS) entry which is preliminary data.</text>
</comment>
<keyword evidence="3" id="KW-1185">Reference proteome</keyword>
<evidence type="ECO:0000256" key="1">
    <source>
        <dbReference type="ARBA" id="ARBA00004196"/>
    </source>
</evidence>
<accession>A0A7X2N4G4</accession>
<gene>
    <name evidence="2" type="ORF">FYJ50_09085</name>
</gene>
<dbReference type="Pfam" id="PF09479">
    <property type="entry name" value="Flg_new"/>
    <property type="match status" value="4"/>
</dbReference>